<protein>
    <submittedName>
        <fullName evidence="1">Acyl-CoA dehydrogenase</fullName>
    </submittedName>
</protein>
<dbReference type="eggNOG" id="COG1960">
    <property type="taxonomic scope" value="Bacteria"/>
</dbReference>
<name>A0YD69_9GAMM</name>
<comment type="caution">
    <text evidence="1">The sequence shown here is derived from an EMBL/GenBank/DDBJ whole genome shotgun (WGS) entry which is preliminary data.</text>
</comment>
<dbReference type="GO" id="GO:0016627">
    <property type="term" value="F:oxidoreductase activity, acting on the CH-CH group of donors"/>
    <property type="evidence" value="ECO:0007669"/>
    <property type="project" value="InterPro"/>
</dbReference>
<proteinExistence type="predicted"/>
<reference evidence="1 2" key="1">
    <citation type="journal article" date="2010" name="J. Bacteriol.">
        <title>Genome sequence of the oligotrophic marine Gammaproteobacterium HTCC2143, isolated from the Oregon Coast.</title>
        <authorList>
            <person name="Oh H.M."/>
            <person name="Kang I."/>
            <person name="Ferriera S."/>
            <person name="Giovannoni S.J."/>
            <person name="Cho J.C."/>
        </authorList>
    </citation>
    <scope>NUCLEOTIDE SEQUENCE [LARGE SCALE GENOMIC DNA]</scope>
    <source>
        <strain evidence="1 2">HTCC2143</strain>
    </source>
</reference>
<keyword evidence="2" id="KW-1185">Reference proteome</keyword>
<dbReference type="AlphaFoldDB" id="A0YD69"/>
<gene>
    <name evidence="1" type="ORF">GP2143_03588</name>
</gene>
<evidence type="ECO:0000313" key="2">
    <source>
        <dbReference type="Proteomes" id="UP000004931"/>
    </source>
</evidence>
<dbReference type="InterPro" id="IPR036250">
    <property type="entry name" value="AcylCo_DH-like_C"/>
</dbReference>
<dbReference type="SUPFAM" id="SSF47203">
    <property type="entry name" value="Acyl-CoA dehydrogenase C-terminal domain-like"/>
    <property type="match status" value="1"/>
</dbReference>
<dbReference type="Proteomes" id="UP000004931">
    <property type="component" value="Unassembled WGS sequence"/>
</dbReference>
<sequence length="69" mass="7293">MVGRAGRKIGGEGIQMHGGVGMTDELAVGFYVKWPMIANTLFGNADYQQQRFTALVNASSEVKMASGAA</sequence>
<dbReference type="EMBL" id="AAVT01000004">
    <property type="protein sequence ID" value="EAW31172.1"/>
    <property type="molecule type" value="Genomic_DNA"/>
</dbReference>
<accession>A0YD69</accession>
<evidence type="ECO:0000313" key="1">
    <source>
        <dbReference type="EMBL" id="EAW31172.1"/>
    </source>
</evidence>
<dbReference type="STRING" id="247633.GP2143_03588"/>
<organism evidence="1 2">
    <name type="scientific">marine gamma proteobacterium HTCC2143</name>
    <dbReference type="NCBI Taxonomy" id="247633"/>
    <lineage>
        <taxon>Bacteria</taxon>
        <taxon>Pseudomonadati</taxon>
        <taxon>Pseudomonadota</taxon>
        <taxon>Gammaproteobacteria</taxon>
        <taxon>Cellvibrionales</taxon>
        <taxon>Spongiibacteraceae</taxon>
        <taxon>BD1-7 clade</taxon>
    </lineage>
</organism>